<proteinExistence type="predicted"/>
<comment type="caution">
    <text evidence="2">The sequence shown here is derived from an EMBL/GenBank/DDBJ whole genome shotgun (WGS) entry which is preliminary data.</text>
</comment>
<keyword evidence="3" id="KW-1185">Reference proteome</keyword>
<dbReference type="OrthoDB" id="1467285at2"/>
<dbReference type="RefSeq" id="WP_116881982.1">
    <property type="nucleotide sequence ID" value="NZ_QURB01000011.1"/>
</dbReference>
<feature type="transmembrane region" description="Helical" evidence="1">
    <location>
        <begin position="98"/>
        <end position="117"/>
    </location>
</feature>
<feature type="transmembrane region" description="Helical" evidence="1">
    <location>
        <begin position="124"/>
        <end position="147"/>
    </location>
</feature>
<keyword evidence="1" id="KW-0472">Membrane</keyword>
<evidence type="ECO:0000313" key="3">
    <source>
        <dbReference type="Proteomes" id="UP000257127"/>
    </source>
</evidence>
<dbReference type="EMBL" id="QURB01000011">
    <property type="protein sequence ID" value="RFC53226.1"/>
    <property type="molecule type" value="Genomic_DNA"/>
</dbReference>
<keyword evidence="1" id="KW-0812">Transmembrane</keyword>
<gene>
    <name evidence="2" type="ORF">DXU93_14255</name>
</gene>
<accession>A0A3E1EUH6</accession>
<dbReference type="AlphaFoldDB" id="A0A3E1EUH6"/>
<feature type="transmembrane region" description="Helical" evidence="1">
    <location>
        <begin position="36"/>
        <end position="59"/>
    </location>
</feature>
<dbReference type="Proteomes" id="UP000257127">
    <property type="component" value="Unassembled WGS sequence"/>
</dbReference>
<evidence type="ECO:0000313" key="2">
    <source>
        <dbReference type="EMBL" id="RFC53226.1"/>
    </source>
</evidence>
<sequence length="191" mass="22268">MKKPIGEIKPEDAIPLFVRIKQLILGKTKPDGFTRLMFSFALFSWCLLALWNAVSYFVLLSSKVIQQNKGFSVHEVIIKNGQNLGFNGEEFLGSITNFYFNNLFIWLLILIGIILMYRKLKLYPFILLGGLAIHFIYMFFVLGFQYFIEDISFFDKILYLILFLVTLIHSFLMNKEQSKKGEITPIEQNEL</sequence>
<reference evidence="2 3" key="1">
    <citation type="submission" date="2018-08" db="EMBL/GenBank/DDBJ databases">
        <title>The draft genome squence of Brumimicrobium sp. N62.</title>
        <authorList>
            <person name="Du Z.-J."/>
            <person name="Luo H.-R."/>
        </authorList>
    </citation>
    <scope>NUCLEOTIDE SEQUENCE [LARGE SCALE GENOMIC DNA]</scope>
    <source>
        <strain evidence="2 3">N62</strain>
    </source>
</reference>
<protein>
    <submittedName>
        <fullName evidence="2">Uncharacterized protein</fullName>
    </submittedName>
</protein>
<keyword evidence="1" id="KW-1133">Transmembrane helix</keyword>
<feature type="transmembrane region" description="Helical" evidence="1">
    <location>
        <begin position="153"/>
        <end position="172"/>
    </location>
</feature>
<evidence type="ECO:0000256" key="1">
    <source>
        <dbReference type="SAM" id="Phobius"/>
    </source>
</evidence>
<name>A0A3E1EUH6_9FLAO</name>
<organism evidence="2 3">
    <name type="scientific">Brumimicrobium aurantiacum</name>
    <dbReference type="NCBI Taxonomy" id="1737063"/>
    <lineage>
        <taxon>Bacteria</taxon>
        <taxon>Pseudomonadati</taxon>
        <taxon>Bacteroidota</taxon>
        <taxon>Flavobacteriia</taxon>
        <taxon>Flavobacteriales</taxon>
        <taxon>Crocinitomicaceae</taxon>
        <taxon>Brumimicrobium</taxon>
    </lineage>
</organism>